<dbReference type="RefSeq" id="WP_091957629.1">
    <property type="nucleotide sequence ID" value="NZ_FOLH01000001.1"/>
</dbReference>
<feature type="compositionally biased region" description="Basic residues" evidence="1">
    <location>
        <begin position="262"/>
        <end position="274"/>
    </location>
</feature>
<feature type="domain" description="HPP transmembrane region" evidence="3">
    <location>
        <begin position="33"/>
        <end position="190"/>
    </location>
</feature>
<feature type="transmembrane region" description="Helical" evidence="2">
    <location>
        <begin position="159"/>
        <end position="180"/>
    </location>
</feature>
<dbReference type="Proteomes" id="UP000199058">
    <property type="component" value="Unassembled WGS sequence"/>
</dbReference>
<feature type="region of interest" description="Disordered" evidence="1">
    <location>
        <begin position="251"/>
        <end position="274"/>
    </location>
</feature>
<dbReference type="InterPro" id="IPR007065">
    <property type="entry name" value="HPP"/>
</dbReference>
<feature type="compositionally biased region" description="Basic and acidic residues" evidence="1">
    <location>
        <begin position="251"/>
        <end position="261"/>
    </location>
</feature>
<keyword evidence="2" id="KW-1133">Transmembrane helix</keyword>
<dbReference type="EMBL" id="FOLH01000001">
    <property type="protein sequence ID" value="SFB78330.1"/>
    <property type="molecule type" value="Genomic_DNA"/>
</dbReference>
<sequence>MLAGISSNSASIGARMQRFFNYLSNLLGIDKNSTSHTEKLISVAGVLIGLITIREISSWYLADSSSLLMIASMGASAILIFGMPHGALSQPWPVMGGHLVAATIGVTLSRFFPIDWWTPALAVALAMGAMHYLHCIHPPGGATAMIAVIGGEQVHSLGYAYLFTPVLMNVVSLLLVAILFNSLFPWRRYPVYLALSSYTEPQLPKNFSAEPEPEDFDAALAELDSYRDITTEELTELYQRAKYQASLRIEEENRKRQEEARRKRKVNRLLKKTS</sequence>
<keyword evidence="2" id="KW-0472">Membrane</keyword>
<dbReference type="PANTHER" id="PTHR33741:SF5">
    <property type="entry name" value="TRANSMEMBRANE PROTEIN DDB_G0269096-RELATED"/>
    <property type="match status" value="1"/>
</dbReference>
<evidence type="ECO:0000313" key="4">
    <source>
        <dbReference type="EMBL" id="SFB78330.1"/>
    </source>
</evidence>
<dbReference type="OrthoDB" id="9811720at2"/>
<dbReference type="STRING" id="1122252.SAMN05660443_0095"/>
<evidence type="ECO:0000256" key="1">
    <source>
        <dbReference type="SAM" id="MobiDB-lite"/>
    </source>
</evidence>
<feature type="transmembrane region" description="Helical" evidence="2">
    <location>
        <begin position="67"/>
        <end position="87"/>
    </location>
</feature>
<accession>A0A1I1E055</accession>
<dbReference type="AlphaFoldDB" id="A0A1I1E055"/>
<proteinExistence type="predicted"/>
<reference evidence="4 5" key="1">
    <citation type="submission" date="2016-10" db="EMBL/GenBank/DDBJ databases">
        <authorList>
            <person name="de Groot N.N."/>
        </authorList>
    </citation>
    <scope>NUCLEOTIDE SEQUENCE [LARGE SCALE GENOMIC DNA]</scope>
    <source>
        <strain evidence="4 5">DSM 18438</strain>
    </source>
</reference>
<dbReference type="PANTHER" id="PTHR33741">
    <property type="entry name" value="TRANSMEMBRANE PROTEIN DDB_G0269096-RELATED"/>
    <property type="match status" value="1"/>
</dbReference>
<feature type="transmembrane region" description="Helical" evidence="2">
    <location>
        <begin position="40"/>
        <end position="61"/>
    </location>
</feature>
<dbReference type="Pfam" id="PF04982">
    <property type="entry name" value="TM_HPP"/>
    <property type="match status" value="1"/>
</dbReference>
<organism evidence="4 5">
    <name type="scientific">Marinospirillum celere</name>
    <dbReference type="NCBI Taxonomy" id="1122252"/>
    <lineage>
        <taxon>Bacteria</taxon>
        <taxon>Pseudomonadati</taxon>
        <taxon>Pseudomonadota</taxon>
        <taxon>Gammaproteobacteria</taxon>
        <taxon>Oceanospirillales</taxon>
        <taxon>Oceanospirillaceae</taxon>
        <taxon>Marinospirillum</taxon>
    </lineage>
</organism>
<feature type="transmembrane region" description="Helical" evidence="2">
    <location>
        <begin position="94"/>
        <end position="112"/>
    </location>
</feature>
<evidence type="ECO:0000256" key="2">
    <source>
        <dbReference type="SAM" id="Phobius"/>
    </source>
</evidence>
<keyword evidence="5" id="KW-1185">Reference proteome</keyword>
<name>A0A1I1E055_9GAMM</name>
<dbReference type="InterPro" id="IPR058581">
    <property type="entry name" value="TM_HPP"/>
</dbReference>
<keyword evidence="2" id="KW-0812">Transmembrane</keyword>
<protein>
    <submittedName>
        <fullName evidence="4">HPP family protein</fullName>
    </submittedName>
</protein>
<evidence type="ECO:0000313" key="5">
    <source>
        <dbReference type="Proteomes" id="UP000199058"/>
    </source>
</evidence>
<gene>
    <name evidence="4" type="ORF">SAMN05660443_0095</name>
</gene>
<evidence type="ECO:0000259" key="3">
    <source>
        <dbReference type="Pfam" id="PF04982"/>
    </source>
</evidence>